<dbReference type="InterPro" id="IPR036390">
    <property type="entry name" value="WH_DNA-bd_sf"/>
</dbReference>
<dbReference type="RefSeq" id="WP_061788233.1">
    <property type="nucleotide sequence ID" value="NZ_CAUVFX010000011.1"/>
</dbReference>
<dbReference type="Proteomes" id="UP000273044">
    <property type="component" value="Chromosome"/>
</dbReference>
<dbReference type="SUPFAM" id="SSF46785">
    <property type="entry name" value="Winged helix' DNA-binding domain"/>
    <property type="match status" value="1"/>
</dbReference>
<organism evidence="2 3">
    <name type="scientific">Arachnia propionica</name>
    <dbReference type="NCBI Taxonomy" id="1750"/>
    <lineage>
        <taxon>Bacteria</taxon>
        <taxon>Bacillati</taxon>
        <taxon>Actinomycetota</taxon>
        <taxon>Actinomycetes</taxon>
        <taxon>Propionibacteriales</taxon>
        <taxon>Propionibacteriaceae</taxon>
        <taxon>Arachnia</taxon>
    </lineage>
</organism>
<dbReference type="PANTHER" id="PTHR33164">
    <property type="entry name" value="TRANSCRIPTIONAL REGULATOR, MARR FAMILY"/>
    <property type="match status" value="1"/>
</dbReference>
<dbReference type="InterPro" id="IPR000835">
    <property type="entry name" value="HTH_MarR-typ"/>
</dbReference>
<evidence type="ECO:0000259" key="1">
    <source>
        <dbReference type="PROSITE" id="PS50995"/>
    </source>
</evidence>
<dbReference type="InterPro" id="IPR036388">
    <property type="entry name" value="WH-like_DNA-bd_sf"/>
</dbReference>
<dbReference type="PRINTS" id="PR00598">
    <property type="entry name" value="HTHMARR"/>
</dbReference>
<dbReference type="Pfam" id="PF12802">
    <property type="entry name" value="MarR_2"/>
    <property type="match status" value="1"/>
</dbReference>
<gene>
    <name evidence="2" type="primary">marR_1</name>
    <name evidence="2" type="ORF">NCTC12967_00538</name>
</gene>
<accession>A0A3S4W5J9</accession>
<proteinExistence type="predicted"/>
<dbReference type="AlphaFoldDB" id="A0A3S4W5J9"/>
<dbReference type="InterPro" id="IPR039422">
    <property type="entry name" value="MarR/SlyA-like"/>
</dbReference>
<dbReference type="GeneID" id="64406034"/>
<dbReference type="GO" id="GO:0003700">
    <property type="term" value="F:DNA-binding transcription factor activity"/>
    <property type="evidence" value="ECO:0007669"/>
    <property type="project" value="InterPro"/>
</dbReference>
<dbReference type="PANTHER" id="PTHR33164:SF104">
    <property type="entry name" value="TRANSCRIPTIONAL REGULATORY PROTEIN"/>
    <property type="match status" value="1"/>
</dbReference>
<sequence length="161" mass="17990">MDEVDEVMTAWHRERPDLATSPMGVWSRIHRLAALLNGERKRCFAEHGLEVWEFDVLAALRRAGRPYRLSPGQLLQQTHVTSGTMTNRVDRLRARGLVTRRSDPSDGRAALVELTAAGRRAVDEALGALVELEESLLAGWPETERRALAGMLRRLLAAAQD</sequence>
<dbReference type="EMBL" id="LR134406">
    <property type="protein sequence ID" value="VEH69273.1"/>
    <property type="molecule type" value="Genomic_DNA"/>
</dbReference>
<dbReference type="SMART" id="SM00347">
    <property type="entry name" value="HTH_MARR"/>
    <property type="match status" value="1"/>
</dbReference>
<keyword evidence="3" id="KW-1185">Reference proteome</keyword>
<name>A0A3S4W5J9_9ACTN</name>
<evidence type="ECO:0000313" key="3">
    <source>
        <dbReference type="Proteomes" id="UP000273044"/>
    </source>
</evidence>
<reference evidence="2 3" key="1">
    <citation type="submission" date="2018-12" db="EMBL/GenBank/DDBJ databases">
        <authorList>
            <consortium name="Pathogen Informatics"/>
        </authorList>
    </citation>
    <scope>NUCLEOTIDE SEQUENCE [LARGE SCALE GENOMIC DNA]</scope>
    <source>
        <strain evidence="2 3">NCTC12967</strain>
    </source>
</reference>
<evidence type="ECO:0000313" key="2">
    <source>
        <dbReference type="EMBL" id="VEH69273.1"/>
    </source>
</evidence>
<dbReference type="PROSITE" id="PS50995">
    <property type="entry name" value="HTH_MARR_2"/>
    <property type="match status" value="1"/>
</dbReference>
<dbReference type="Gene3D" id="1.10.10.10">
    <property type="entry name" value="Winged helix-like DNA-binding domain superfamily/Winged helix DNA-binding domain"/>
    <property type="match status" value="1"/>
</dbReference>
<feature type="domain" description="HTH marR-type" evidence="1">
    <location>
        <begin position="22"/>
        <end position="157"/>
    </location>
</feature>
<dbReference type="GO" id="GO:0006950">
    <property type="term" value="P:response to stress"/>
    <property type="evidence" value="ECO:0007669"/>
    <property type="project" value="TreeGrafter"/>
</dbReference>
<protein>
    <submittedName>
        <fullName evidence="2">Multiple antibiotic resistance protein marR</fullName>
    </submittedName>
</protein>